<protein>
    <submittedName>
        <fullName evidence="2">DUF998 domain-containing protein</fullName>
    </submittedName>
</protein>
<keyword evidence="3" id="KW-1185">Reference proteome</keyword>
<feature type="transmembrane region" description="Helical" evidence="1">
    <location>
        <begin position="82"/>
        <end position="101"/>
    </location>
</feature>
<keyword evidence="1" id="KW-1133">Transmembrane helix</keyword>
<dbReference type="EMBL" id="JAVREP010000003">
    <property type="protein sequence ID" value="MDT0328105.1"/>
    <property type="molecule type" value="Genomic_DNA"/>
</dbReference>
<evidence type="ECO:0000313" key="2">
    <source>
        <dbReference type="EMBL" id="MDT0328105.1"/>
    </source>
</evidence>
<reference evidence="3" key="1">
    <citation type="submission" date="2023-07" db="EMBL/GenBank/DDBJ databases">
        <title>30 novel species of actinomycetes from the DSMZ collection.</title>
        <authorList>
            <person name="Nouioui I."/>
        </authorList>
    </citation>
    <scope>NUCLEOTIDE SEQUENCE [LARGE SCALE GENOMIC DNA]</scope>
    <source>
        <strain evidence="3">DSM 44743</strain>
    </source>
</reference>
<proteinExistence type="predicted"/>
<evidence type="ECO:0000256" key="1">
    <source>
        <dbReference type="SAM" id="Phobius"/>
    </source>
</evidence>
<evidence type="ECO:0000313" key="3">
    <source>
        <dbReference type="Proteomes" id="UP001183390"/>
    </source>
</evidence>
<comment type="caution">
    <text evidence="2">The sequence shown here is derived from an EMBL/GenBank/DDBJ whole genome shotgun (WGS) entry which is preliminary data.</text>
</comment>
<dbReference type="Pfam" id="PF06197">
    <property type="entry name" value="DUF998"/>
    <property type="match status" value="1"/>
</dbReference>
<dbReference type="InterPro" id="IPR009339">
    <property type="entry name" value="DUF998"/>
</dbReference>
<feature type="transmembrane region" description="Helical" evidence="1">
    <location>
        <begin position="154"/>
        <end position="172"/>
    </location>
</feature>
<feature type="transmembrane region" description="Helical" evidence="1">
    <location>
        <begin position="130"/>
        <end position="147"/>
    </location>
</feature>
<accession>A0ABU2M660</accession>
<dbReference type="RefSeq" id="WP_311510844.1">
    <property type="nucleotide sequence ID" value="NZ_JAVREP010000003.1"/>
</dbReference>
<keyword evidence="1" id="KW-0812">Transmembrane</keyword>
<feature type="transmembrane region" description="Helical" evidence="1">
    <location>
        <begin position="192"/>
        <end position="209"/>
    </location>
</feature>
<dbReference type="Proteomes" id="UP001183390">
    <property type="component" value="Unassembled WGS sequence"/>
</dbReference>
<gene>
    <name evidence="2" type="ORF">RM479_06725</name>
</gene>
<name>A0ABU2M660_9ACTN</name>
<sequence length="221" mass="23061">MSPNRALLWCGVAAGPLFLAVATLAGALRPGYSAMRHPVDSLVLTGAGGVQVANFLITGALLTAFAVGAWRELNRTGRAGPTPWLLGLSGIGLIGSGLFRADPVGGYPVGSPEGAVHTVSGILHDTASTLFFFGLPLACVLFALRALGDRRPVVAGYSVLTAIVFFACFLWADAGFRQNPELLFVGGLYQRTALLVGFAWIAVLALLLLRSEKAEGPVTVR</sequence>
<feature type="transmembrane region" description="Helical" evidence="1">
    <location>
        <begin position="51"/>
        <end position="70"/>
    </location>
</feature>
<keyword evidence="1" id="KW-0472">Membrane</keyword>
<organism evidence="2 3">
    <name type="scientific">Nocardiopsis lambiniae</name>
    <dbReference type="NCBI Taxonomy" id="3075539"/>
    <lineage>
        <taxon>Bacteria</taxon>
        <taxon>Bacillati</taxon>
        <taxon>Actinomycetota</taxon>
        <taxon>Actinomycetes</taxon>
        <taxon>Streptosporangiales</taxon>
        <taxon>Nocardiopsidaceae</taxon>
        <taxon>Nocardiopsis</taxon>
    </lineage>
</organism>